<feature type="binding site" evidence="8">
    <location>
        <position position="92"/>
    </location>
    <ligand>
        <name>(R)-pantoate</name>
        <dbReference type="ChEBI" id="CHEBI:15980"/>
    </ligand>
</feature>
<keyword evidence="4 8" id="KW-0566">Pantothenate biosynthesis</keyword>
<evidence type="ECO:0000256" key="5">
    <source>
        <dbReference type="ARBA" id="ARBA00022741"/>
    </source>
</evidence>
<comment type="function">
    <text evidence="8">Catalyzes the condensation of pantoate with beta-alanine in an ATP-dependent reaction via a pantoyl-adenylate intermediate.</text>
</comment>
<evidence type="ECO:0000256" key="6">
    <source>
        <dbReference type="ARBA" id="ARBA00022840"/>
    </source>
</evidence>
<dbReference type="NCBIfam" id="TIGR00125">
    <property type="entry name" value="cyt_tran_rel"/>
    <property type="match status" value="1"/>
</dbReference>
<feature type="binding site" evidence="8">
    <location>
        <begin position="61"/>
        <end position="68"/>
    </location>
    <ligand>
        <name>ATP</name>
        <dbReference type="ChEBI" id="CHEBI:30616"/>
    </ligand>
</feature>
<keyword evidence="6 8" id="KW-0067">ATP-binding</keyword>
<dbReference type="UniPathway" id="UPA00028">
    <property type="reaction ID" value="UER00005"/>
</dbReference>
<keyword evidence="3 8" id="KW-0436">Ligase</keyword>
<dbReference type="SUPFAM" id="SSF52374">
    <property type="entry name" value="Nucleotidylyl transferase"/>
    <property type="match status" value="1"/>
</dbReference>
<feature type="binding site" evidence="8">
    <location>
        <begin position="215"/>
        <end position="218"/>
    </location>
    <ligand>
        <name>ATP</name>
        <dbReference type="ChEBI" id="CHEBI:30616"/>
    </ligand>
</feature>
<dbReference type="KEGG" id="gdi:GDI0181"/>
<evidence type="ECO:0000256" key="3">
    <source>
        <dbReference type="ARBA" id="ARBA00022598"/>
    </source>
</evidence>
<feature type="binding site" evidence="8">
    <location>
        <position position="92"/>
    </location>
    <ligand>
        <name>beta-alanine</name>
        <dbReference type="ChEBI" id="CHEBI:57966"/>
    </ligand>
</feature>
<dbReference type="GO" id="GO:0004592">
    <property type="term" value="F:pantoate-beta-alanine ligase activity"/>
    <property type="evidence" value="ECO:0007669"/>
    <property type="project" value="UniProtKB-UniRule"/>
</dbReference>
<evidence type="ECO:0000256" key="7">
    <source>
        <dbReference type="ARBA" id="ARBA00048258"/>
    </source>
</evidence>
<evidence type="ECO:0000256" key="4">
    <source>
        <dbReference type="ARBA" id="ARBA00022655"/>
    </source>
</evidence>
<proteinExistence type="inferred from homology"/>
<dbReference type="GO" id="GO:0005524">
    <property type="term" value="F:ATP binding"/>
    <property type="evidence" value="ECO:0007669"/>
    <property type="project" value="UniProtKB-KW"/>
</dbReference>
<sequence>MPGKRADITGRNPSGHRKRQDRMLKTLTPEPMRILHTVADLRHVVRAWKQDGLTVGLVPTMGALHDGHLSLVRAAQQEMDRVIVSIFVNPTQFDNPADLDSYPQTLDEDSRLLADAGTHILYAPTVAEMYPPGFSTTISVAGVSEGLCGAHRPGHFDGVATVVCKLFLQSQADAAFFGEKDFQQVHVVRRMAADLDIPIRLVACPTRREDDGLAMSSRNRRLTAPGERDRARALPRALGDAARDIAAGRPVGPVLAATRTRLLDAGFAEIEYLELRRDSDLAPMAQRDDQPARLLVAGRLGTVRLIDNVPVAGEEEPGPARAGKGLGTP</sequence>
<dbReference type="EC" id="6.3.2.1" evidence="8"/>
<evidence type="ECO:0000256" key="8">
    <source>
        <dbReference type="HAMAP-Rule" id="MF_00158"/>
    </source>
</evidence>
<dbReference type="FunFam" id="3.40.50.620:FF:000013">
    <property type="entry name" value="Pantothenate synthetase"/>
    <property type="match status" value="1"/>
</dbReference>
<evidence type="ECO:0000313" key="10">
    <source>
        <dbReference type="EMBL" id="CAP54124.1"/>
    </source>
</evidence>
<comment type="catalytic activity">
    <reaction evidence="7 8">
        <text>(R)-pantoate + beta-alanine + ATP = (R)-pantothenate + AMP + diphosphate + H(+)</text>
        <dbReference type="Rhea" id="RHEA:10912"/>
        <dbReference type="ChEBI" id="CHEBI:15378"/>
        <dbReference type="ChEBI" id="CHEBI:15980"/>
        <dbReference type="ChEBI" id="CHEBI:29032"/>
        <dbReference type="ChEBI" id="CHEBI:30616"/>
        <dbReference type="ChEBI" id="CHEBI:33019"/>
        <dbReference type="ChEBI" id="CHEBI:57966"/>
        <dbReference type="ChEBI" id="CHEBI:456215"/>
        <dbReference type="EC" id="6.3.2.1"/>
    </reaction>
</comment>
<feature type="binding site" evidence="8">
    <location>
        <begin position="178"/>
        <end position="181"/>
    </location>
    <ligand>
        <name>ATP</name>
        <dbReference type="ChEBI" id="CHEBI:30616"/>
    </ligand>
</feature>
<dbReference type="InterPro" id="IPR003721">
    <property type="entry name" value="Pantoate_ligase"/>
</dbReference>
<dbReference type="Pfam" id="PF02569">
    <property type="entry name" value="Pantoate_ligase"/>
    <property type="match status" value="1"/>
</dbReference>
<keyword evidence="5 8" id="KW-0547">Nucleotide-binding</keyword>
<evidence type="ECO:0000256" key="2">
    <source>
        <dbReference type="ARBA" id="ARBA00009256"/>
    </source>
</evidence>
<dbReference type="Proteomes" id="UP000001176">
    <property type="component" value="Chromosome"/>
</dbReference>
<dbReference type="GO" id="GO:0005829">
    <property type="term" value="C:cytosol"/>
    <property type="evidence" value="ECO:0007669"/>
    <property type="project" value="TreeGrafter"/>
</dbReference>
<dbReference type="InterPro" id="IPR042176">
    <property type="entry name" value="Pantoate_ligase_C"/>
</dbReference>
<feature type="region of interest" description="Disordered" evidence="9">
    <location>
        <begin position="1"/>
        <end position="20"/>
    </location>
</feature>
<keyword evidence="8" id="KW-0963">Cytoplasm</keyword>
<evidence type="ECO:0000256" key="1">
    <source>
        <dbReference type="ARBA" id="ARBA00004990"/>
    </source>
</evidence>
<comment type="pathway">
    <text evidence="1 8">Cofactor biosynthesis; (R)-pantothenate biosynthesis; (R)-pantothenate from (R)-pantoate and beta-alanine: step 1/1.</text>
</comment>
<dbReference type="HAMAP" id="MF_00158">
    <property type="entry name" value="PanC"/>
    <property type="match status" value="1"/>
</dbReference>
<comment type="miscellaneous">
    <text evidence="8">The reaction proceeds by a bi uni uni bi ping pong mechanism.</text>
</comment>
<accession>A9H297</accession>
<feature type="region of interest" description="Disordered" evidence="9">
    <location>
        <begin position="212"/>
        <end position="231"/>
    </location>
</feature>
<protein>
    <recommendedName>
        <fullName evidence="8">Pantothenate synthetase</fullName>
        <shortName evidence="8">PS</shortName>
        <ecNumber evidence="8">6.3.2.1</ecNumber>
    </recommendedName>
    <alternativeName>
        <fullName evidence="8">Pantoate--beta-alanine ligase</fullName>
    </alternativeName>
    <alternativeName>
        <fullName evidence="8">Pantoate-activating enzyme</fullName>
    </alternativeName>
</protein>
<dbReference type="EMBL" id="AM889285">
    <property type="protein sequence ID" value="CAP54124.1"/>
    <property type="molecule type" value="Genomic_DNA"/>
</dbReference>
<dbReference type="GO" id="GO:0015940">
    <property type="term" value="P:pantothenate biosynthetic process"/>
    <property type="evidence" value="ECO:0007669"/>
    <property type="project" value="UniProtKB-UniRule"/>
</dbReference>
<reference evidence="10 11" key="1">
    <citation type="journal article" date="2009" name="BMC Genomics">
        <title>Complete genome sequence of the sugarcane nitrogen-fixing endophyte Gluconacetobacter diazotrophicus Pal5.</title>
        <authorList>
            <person name="Bertalan M."/>
            <person name="Albano R."/>
            <person name="Padua V."/>
            <person name="Rouws L."/>
            <person name="Rojas C."/>
            <person name="Hemerly A."/>
            <person name="Teixeira K."/>
            <person name="Schwab S."/>
            <person name="Araujo J."/>
            <person name="Oliveira A."/>
            <person name="Franca L."/>
            <person name="Magalhaes V."/>
            <person name="Alqueres S."/>
            <person name="Cardoso A."/>
            <person name="Almeida W."/>
            <person name="Loureiro M.M."/>
            <person name="Nogueira E."/>
            <person name="Cidade D."/>
            <person name="Oliveira D."/>
            <person name="Simao T."/>
            <person name="Macedo J."/>
            <person name="Valadao A."/>
            <person name="Dreschsel M."/>
            <person name="Freitas F."/>
            <person name="Vidal M."/>
            <person name="Guedes H."/>
            <person name="Rodrigues E."/>
            <person name="Meneses C."/>
            <person name="Brioso P."/>
            <person name="Pozzer L."/>
            <person name="Figueiredo D."/>
            <person name="Montano H."/>
            <person name="Junior J."/>
            <person name="Filho G."/>
            <person name="Flores V."/>
            <person name="Ferreira B."/>
            <person name="Branco A."/>
            <person name="Gonzalez P."/>
            <person name="Guillobel H."/>
            <person name="Lemos M."/>
            <person name="Seibel L."/>
            <person name="Macedo J."/>
            <person name="Alves-Ferreira M."/>
            <person name="Sachetto-Martins G."/>
            <person name="Coelho A."/>
            <person name="Santos E."/>
            <person name="Amaral G."/>
            <person name="Neves A."/>
            <person name="Pacheco A.B."/>
            <person name="Carvalho D."/>
            <person name="Lery L."/>
            <person name="Bisch P."/>
            <person name="Rossle S.C."/>
            <person name="Urmenyi T."/>
            <person name="Kruger W.V."/>
            <person name="Martins O."/>
            <person name="Baldani J.I."/>
            <person name="Ferreira P.C."/>
        </authorList>
    </citation>
    <scope>NUCLEOTIDE SEQUENCE [LARGE SCALE GENOMIC DNA]</scope>
    <source>
        <strain evidence="11">ATCC 49037 / DSM 5601 / CCUG 37298 / CIP 103539 / LMG 7603 / PAl5</strain>
    </source>
</reference>
<comment type="caution">
    <text evidence="8">Lacks conserved residue(s) required for the propagation of feature annotation.</text>
</comment>
<dbReference type="InterPro" id="IPR014729">
    <property type="entry name" value="Rossmann-like_a/b/a_fold"/>
</dbReference>
<dbReference type="NCBIfam" id="TIGR00018">
    <property type="entry name" value="panC"/>
    <property type="match status" value="1"/>
</dbReference>
<feature type="binding site" evidence="8">
    <location>
        <position position="184"/>
    </location>
    <ligand>
        <name>(R)-pantoate</name>
        <dbReference type="ChEBI" id="CHEBI:15980"/>
    </ligand>
</feature>
<gene>
    <name evidence="8 10" type="primary">panC</name>
    <name evidence="10" type="ordered locus">GDI0181</name>
</gene>
<feature type="region of interest" description="Disordered" evidence="9">
    <location>
        <begin position="310"/>
        <end position="329"/>
    </location>
</feature>
<keyword evidence="11" id="KW-1185">Reference proteome</keyword>
<dbReference type="PANTHER" id="PTHR21299:SF1">
    <property type="entry name" value="PANTOATE--BETA-ALANINE LIGASE"/>
    <property type="match status" value="1"/>
</dbReference>
<organism evidence="10 11">
    <name type="scientific">Gluconacetobacter diazotrophicus (strain ATCC 49037 / DSM 5601 / CCUG 37298 / CIP 103539 / LMG 7603 / PAl5)</name>
    <dbReference type="NCBI Taxonomy" id="272568"/>
    <lineage>
        <taxon>Bacteria</taxon>
        <taxon>Pseudomonadati</taxon>
        <taxon>Pseudomonadota</taxon>
        <taxon>Alphaproteobacteria</taxon>
        <taxon>Acetobacterales</taxon>
        <taxon>Acetobacteraceae</taxon>
        <taxon>Gluconacetobacter</taxon>
    </lineage>
</organism>
<comment type="similarity">
    <text evidence="2 8">Belongs to the pantothenate synthetase family.</text>
</comment>
<dbReference type="Gene3D" id="3.30.1300.10">
    <property type="entry name" value="Pantoate-beta-alanine ligase, C-terminal domain"/>
    <property type="match status" value="1"/>
</dbReference>
<dbReference type="InterPro" id="IPR004821">
    <property type="entry name" value="Cyt_trans-like"/>
</dbReference>
<comment type="subunit">
    <text evidence="8">Homodimer.</text>
</comment>
<comment type="subcellular location">
    <subcellularLocation>
        <location evidence="8">Cytoplasm</location>
    </subcellularLocation>
</comment>
<dbReference type="AlphaFoldDB" id="A9H297"/>
<evidence type="ECO:0000256" key="9">
    <source>
        <dbReference type="SAM" id="MobiDB-lite"/>
    </source>
</evidence>
<dbReference type="Gene3D" id="3.40.50.620">
    <property type="entry name" value="HUPs"/>
    <property type="match status" value="1"/>
</dbReference>
<feature type="active site" description="Proton donor" evidence="8">
    <location>
        <position position="68"/>
    </location>
</feature>
<name>A9H297_GLUDA</name>
<dbReference type="CDD" id="cd00560">
    <property type="entry name" value="PanC"/>
    <property type="match status" value="1"/>
</dbReference>
<evidence type="ECO:0000313" key="11">
    <source>
        <dbReference type="Proteomes" id="UP000001176"/>
    </source>
</evidence>
<dbReference type="PANTHER" id="PTHR21299">
    <property type="entry name" value="CYTIDYLATE KINASE/PANTOATE-BETA-ALANINE LIGASE"/>
    <property type="match status" value="1"/>
</dbReference>